<dbReference type="EMBL" id="KV440971">
    <property type="protein sequence ID" value="OAD80378.1"/>
    <property type="molecule type" value="Genomic_DNA"/>
</dbReference>
<dbReference type="RefSeq" id="XP_018298418.1">
    <property type="nucleotide sequence ID" value="XM_018434333.1"/>
</dbReference>
<evidence type="ECO:0000313" key="3">
    <source>
        <dbReference type="Proteomes" id="UP000077315"/>
    </source>
</evidence>
<proteinExistence type="predicted"/>
<keyword evidence="3" id="KW-1185">Reference proteome</keyword>
<accession>A0A167QWB0</accession>
<feature type="region of interest" description="Disordered" evidence="1">
    <location>
        <begin position="1"/>
        <end position="30"/>
    </location>
</feature>
<name>A0A167QWB0_PHYB8</name>
<dbReference type="GeneID" id="28995239"/>
<dbReference type="Proteomes" id="UP000077315">
    <property type="component" value="Unassembled WGS sequence"/>
</dbReference>
<protein>
    <submittedName>
        <fullName evidence="2">Uncharacterized protein</fullName>
    </submittedName>
</protein>
<evidence type="ECO:0000256" key="1">
    <source>
        <dbReference type="SAM" id="MobiDB-lite"/>
    </source>
</evidence>
<organism evidence="2 3">
    <name type="scientific">Phycomyces blakesleeanus (strain ATCC 8743b / DSM 1359 / FGSC 10004 / NBRC 33097 / NRRL 1555)</name>
    <dbReference type="NCBI Taxonomy" id="763407"/>
    <lineage>
        <taxon>Eukaryota</taxon>
        <taxon>Fungi</taxon>
        <taxon>Fungi incertae sedis</taxon>
        <taxon>Mucoromycota</taxon>
        <taxon>Mucoromycotina</taxon>
        <taxon>Mucoromycetes</taxon>
        <taxon>Mucorales</taxon>
        <taxon>Phycomycetaceae</taxon>
        <taxon>Phycomyces</taxon>
    </lineage>
</organism>
<feature type="compositionally biased region" description="Polar residues" evidence="1">
    <location>
        <begin position="11"/>
        <end position="26"/>
    </location>
</feature>
<dbReference type="InParanoid" id="A0A167QWB0"/>
<sequence>MGVAERKNITEDSAAQHNTAQHSRAQLQHKKTKIKQNKYIVYKLGIKYLFGSKPYINHLTCLSCPICVALQRNKMPFNTDRSSLQIQVEYYWAMTDCIKKHKKQVDEETGVVVKKIGLDIQSTTVIKTKHWPLIRSCDFSSADLV</sequence>
<feature type="compositionally biased region" description="Basic and acidic residues" evidence="1">
    <location>
        <begin position="1"/>
        <end position="10"/>
    </location>
</feature>
<dbReference type="AlphaFoldDB" id="A0A167QWB0"/>
<evidence type="ECO:0000313" key="2">
    <source>
        <dbReference type="EMBL" id="OAD80378.1"/>
    </source>
</evidence>
<dbReference type="VEuPathDB" id="FungiDB:PHYBLDRAFT_161025"/>
<reference evidence="3" key="1">
    <citation type="submission" date="2015-06" db="EMBL/GenBank/DDBJ databases">
        <title>Expansion of signal transduction pathways in fungi by whole-genome duplication.</title>
        <authorList>
            <consortium name="DOE Joint Genome Institute"/>
            <person name="Corrochano L.M."/>
            <person name="Kuo A."/>
            <person name="Marcet-Houben M."/>
            <person name="Polaino S."/>
            <person name="Salamov A."/>
            <person name="Villalobos J.M."/>
            <person name="Alvarez M.I."/>
            <person name="Avalos J."/>
            <person name="Benito E.P."/>
            <person name="Benoit I."/>
            <person name="Burger G."/>
            <person name="Camino L.P."/>
            <person name="Canovas D."/>
            <person name="Cerda-Olmedo E."/>
            <person name="Cheng J.-F."/>
            <person name="Dominguez A."/>
            <person name="Elias M."/>
            <person name="Eslava A.P."/>
            <person name="Glaser F."/>
            <person name="Grimwood J."/>
            <person name="Gutierrez G."/>
            <person name="Heitman J."/>
            <person name="Henrissat B."/>
            <person name="Iturriaga E.A."/>
            <person name="Lang B.F."/>
            <person name="Lavin J.L."/>
            <person name="Lee S."/>
            <person name="Li W."/>
            <person name="Lindquist E."/>
            <person name="Lopez-Garcia S."/>
            <person name="Luque E.M."/>
            <person name="Marcos A.T."/>
            <person name="Martin J."/>
            <person name="McCluskey K."/>
            <person name="Medina H.R."/>
            <person name="Miralles-Duran A."/>
            <person name="Miyazaki A."/>
            <person name="Munoz-Torres E."/>
            <person name="Oguiza J.A."/>
            <person name="Ohm R."/>
            <person name="Olmedo M."/>
            <person name="Orejas M."/>
            <person name="Ortiz-Castellanos L."/>
            <person name="Pisabarro A.G."/>
            <person name="Rodriguez-Romero J."/>
            <person name="Ruiz-Herrera J."/>
            <person name="Ruiz-Vazquez R."/>
            <person name="Sanz C."/>
            <person name="Schackwitz W."/>
            <person name="Schmutz J."/>
            <person name="Shahriari M."/>
            <person name="Shelest E."/>
            <person name="Silva-Franco F."/>
            <person name="Soanes D."/>
            <person name="Syed K."/>
            <person name="Tagua V.G."/>
            <person name="Talbot N.J."/>
            <person name="Thon M."/>
            <person name="De vries R.P."/>
            <person name="Wiebenga A."/>
            <person name="Yadav J.S."/>
            <person name="Braun E.L."/>
            <person name="Baker S."/>
            <person name="Garre V."/>
            <person name="Horwitz B."/>
            <person name="Torres-Martinez S."/>
            <person name="Idnurm A."/>
            <person name="Herrera-Estrella A."/>
            <person name="Gabaldon T."/>
            <person name="Grigoriev I.V."/>
        </authorList>
    </citation>
    <scope>NUCLEOTIDE SEQUENCE [LARGE SCALE GENOMIC DNA]</scope>
    <source>
        <strain evidence="3">NRRL 1555(-)</strain>
    </source>
</reference>
<gene>
    <name evidence="2" type="ORF">PHYBLDRAFT_161025</name>
</gene>